<feature type="non-terminal residue" evidence="1">
    <location>
        <position position="193"/>
    </location>
</feature>
<evidence type="ECO:0008006" key="3">
    <source>
        <dbReference type="Google" id="ProtNLM"/>
    </source>
</evidence>
<comment type="caution">
    <text evidence="1">The sequence shown here is derived from an EMBL/GenBank/DDBJ whole genome shotgun (WGS) entry which is preliminary data.</text>
</comment>
<dbReference type="SUPFAM" id="SSF101898">
    <property type="entry name" value="NHL repeat"/>
    <property type="match status" value="1"/>
</dbReference>
<evidence type="ECO:0000313" key="2">
    <source>
        <dbReference type="Proteomes" id="UP000281261"/>
    </source>
</evidence>
<reference evidence="1 2" key="1">
    <citation type="submission" date="2018-06" db="EMBL/GenBank/DDBJ databases">
        <title>Extensive metabolic versatility and redundancy in microbially diverse, dynamic hydrothermal sediments.</title>
        <authorList>
            <person name="Dombrowski N."/>
            <person name="Teske A."/>
            <person name="Baker B.J."/>
        </authorList>
    </citation>
    <scope>NUCLEOTIDE SEQUENCE [LARGE SCALE GENOMIC DNA]</scope>
    <source>
        <strain evidence="1">B79_G16</strain>
    </source>
</reference>
<protein>
    <recommendedName>
        <fullName evidence="3">6-bladed beta-propeller</fullName>
    </recommendedName>
</protein>
<organism evidence="1 2">
    <name type="scientific">candidate division Kazan bacterium</name>
    <dbReference type="NCBI Taxonomy" id="2202143"/>
    <lineage>
        <taxon>Bacteria</taxon>
        <taxon>Bacteria division Kazan-3B-28</taxon>
    </lineage>
</organism>
<proteinExistence type="predicted"/>
<dbReference type="Proteomes" id="UP000281261">
    <property type="component" value="Unassembled WGS sequence"/>
</dbReference>
<sequence length="193" mass="22138">MEKRIFLFLLLFSFVAKLFALHSYPKERLVIGKIFPQEIIYFKAVPPIDADELGNIYAVGNREHTVYKFDSNGKFLLKFGGFGQGPGDLQWPYYISSARKLKQVIVFDNVGLSIYSEKGRFINRIRIFSPALSIYASPNNILLLQPTENNLINEFNYNGKFIKAFGSKYKINYSLHKNISPRELDLIINDGAI</sequence>
<dbReference type="InterPro" id="IPR011042">
    <property type="entry name" value="6-blade_b-propeller_TolB-like"/>
</dbReference>
<dbReference type="AlphaFoldDB" id="A0A420ZBJ3"/>
<evidence type="ECO:0000313" key="1">
    <source>
        <dbReference type="EMBL" id="RLC36531.1"/>
    </source>
</evidence>
<gene>
    <name evidence="1" type="ORF">DRH29_04355</name>
</gene>
<dbReference type="Gene3D" id="2.120.10.30">
    <property type="entry name" value="TolB, C-terminal domain"/>
    <property type="match status" value="1"/>
</dbReference>
<accession>A0A420ZBJ3</accession>
<name>A0A420ZBJ3_UNCK3</name>
<dbReference type="EMBL" id="QMNG01000048">
    <property type="protein sequence ID" value="RLC36531.1"/>
    <property type="molecule type" value="Genomic_DNA"/>
</dbReference>